<accession>A0A3E3I0A3</accession>
<dbReference type="EMBL" id="QVLV01000014">
    <property type="protein sequence ID" value="RGE57664.1"/>
    <property type="molecule type" value="Genomic_DNA"/>
</dbReference>
<dbReference type="GO" id="GO:0009100">
    <property type="term" value="P:glycoprotein metabolic process"/>
    <property type="evidence" value="ECO:0007669"/>
    <property type="project" value="UniProtKB-ARBA"/>
</dbReference>
<keyword evidence="1" id="KW-0472">Membrane</keyword>
<dbReference type="InterPro" id="IPR052942">
    <property type="entry name" value="LPS_cholinephosphotransferase"/>
</dbReference>
<feature type="domain" description="LicD/FKTN/FKRP nucleotidyltransferase" evidence="2">
    <location>
        <begin position="39"/>
        <end position="259"/>
    </location>
</feature>
<evidence type="ECO:0000313" key="3">
    <source>
        <dbReference type="EMBL" id="RGE57664.1"/>
    </source>
</evidence>
<dbReference type="InterPro" id="IPR007074">
    <property type="entry name" value="LicD/FKTN/FKRP_NTP_transf"/>
</dbReference>
<dbReference type="GeneID" id="97988777"/>
<reference evidence="3" key="1">
    <citation type="submission" date="2018-08" db="EMBL/GenBank/DDBJ databases">
        <title>A genome reference for cultivated species of the human gut microbiota.</title>
        <authorList>
            <person name="Zou Y."/>
            <person name="Xue W."/>
            <person name="Luo G."/>
        </authorList>
    </citation>
    <scope>NUCLEOTIDE SEQUENCE [LARGE SCALE GENOMIC DNA]</scope>
    <source>
        <strain evidence="3">TF05-5AC</strain>
    </source>
</reference>
<keyword evidence="1" id="KW-0812">Transmembrane</keyword>
<comment type="caution">
    <text evidence="3">The sequence shown here is derived from an EMBL/GenBank/DDBJ whole genome shotgun (WGS) entry which is preliminary data.</text>
</comment>
<dbReference type="PANTHER" id="PTHR43404">
    <property type="entry name" value="LIPOPOLYSACCHARIDE CHOLINEPHOSPHOTRANSFERASE LICD"/>
    <property type="match status" value="1"/>
</dbReference>
<dbReference type="Pfam" id="PF04991">
    <property type="entry name" value="LicD"/>
    <property type="match status" value="1"/>
</dbReference>
<sequence>MNDKEYICDEIRDKFQVSSIRKKVWLCELKIAQWFCTVCSKYNLSYFLIGGSAIGAVRHNGFIPWDDDLDIGMLRNNFETFKEVAPKELPDEYYIEYGVLSDNIFSSLLRIRNKNTTGILVDEFRQGSEGGGIFIEIYPFDNTIGGVSRKIQLLKSSMFFLALNNWNRKNDFRGTKRLIISILRLFPISFIWVLYEKNNKKYNNYGTDYVDTIALPSYAKLGIHYYLLSDVIETVAHEYEFIKLNIPIGNDRCLRQQYGEYMRLPPIEQRGIHHDFIVFYDPDKPYSDYKNSSILKRYFDGDVSLELL</sequence>
<dbReference type="AlphaFoldDB" id="A0A3E3I0A3"/>
<evidence type="ECO:0000256" key="1">
    <source>
        <dbReference type="SAM" id="Phobius"/>
    </source>
</evidence>
<feature type="transmembrane region" description="Helical" evidence="1">
    <location>
        <begin position="178"/>
        <end position="195"/>
    </location>
</feature>
<evidence type="ECO:0000313" key="4">
    <source>
        <dbReference type="Proteomes" id="UP000260812"/>
    </source>
</evidence>
<keyword evidence="1" id="KW-1133">Transmembrane helix</keyword>
<dbReference type="RefSeq" id="WP_117545123.1">
    <property type="nucleotide sequence ID" value="NZ_QVLV01000014.1"/>
</dbReference>
<dbReference type="PANTHER" id="PTHR43404:SF2">
    <property type="entry name" value="LIPOPOLYSACCHARIDE CHOLINEPHOSPHOTRANSFERASE LICD"/>
    <property type="match status" value="1"/>
</dbReference>
<keyword evidence="4" id="KW-1185">Reference proteome</keyword>
<proteinExistence type="predicted"/>
<name>A0A3E3I0A3_9FIRM</name>
<dbReference type="Proteomes" id="UP000260812">
    <property type="component" value="Unassembled WGS sequence"/>
</dbReference>
<organism evidence="3 4">
    <name type="scientific">Eisenbergiella massiliensis</name>
    <dbReference type="NCBI Taxonomy" id="1720294"/>
    <lineage>
        <taxon>Bacteria</taxon>
        <taxon>Bacillati</taxon>
        <taxon>Bacillota</taxon>
        <taxon>Clostridia</taxon>
        <taxon>Lachnospirales</taxon>
        <taxon>Lachnospiraceae</taxon>
        <taxon>Eisenbergiella</taxon>
    </lineage>
</organism>
<gene>
    <name evidence="3" type="ORF">DXC51_18355</name>
</gene>
<evidence type="ECO:0000259" key="2">
    <source>
        <dbReference type="Pfam" id="PF04991"/>
    </source>
</evidence>
<protein>
    <recommendedName>
        <fullName evidence="2">LicD/FKTN/FKRP nucleotidyltransferase domain-containing protein</fullName>
    </recommendedName>
</protein>